<protein>
    <submittedName>
        <fullName evidence="10">ARAD1C13838p</fullName>
    </submittedName>
</protein>
<evidence type="ECO:0000256" key="2">
    <source>
        <dbReference type="ARBA" id="ARBA00022670"/>
    </source>
</evidence>
<dbReference type="InterPro" id="IPR001461">
    <property type="entry name" value="Aspartic_peptidase_A1"/>
</dbReference>
<dbReference type="CDD" id="cd05474">
    <property type="entry name" value="SAP_like"/>
    <property type="match status" value="1"/>
</dbReference>
<dbReference type="PANTHER" id="PTHR47966:SF65">
    <property type="entry name" value="ASPARTIC-TYPE ENDOPEPTIDASE"/>
    <property type="match status" value="1"/>
</dbReference>
<reference evidence="10" key="1">
    <citation type="submission" date="2014-02" db="EMBL/GenBank/DDBJ databases">
        <authorList>
            <person name="Genoscope - CEA"/>
        </authorList>
    </citation>
    <scope>NUCLEOTIDE SEQUENCE</scope>
    <source>
        <strain evidence="10">LS3</strain>
    </source>
</reference>
<dbReference type="InterPro" id="IPR021109">
    <property type="entry name" value="Peptidase_aspartic_dom_sf"/>
</dbReference>
<evidence type="ECO:0000256" key="6">
    <source>
        <dbReference type="PIRSR" id="PIRSR601461-1"/>
    </source>
</evidence>
<feature type="signal peptide" evidence="8">
    <location>
        <begin position="1"/>
        <end position="22"/>
    </location>
</feature>
<dbReference type="Gene3D" id="2.40.70.10">
    <property type="entry name" value="Acid Proteases"/>
    <property type="match status" value="2"/>
</dbReference>
<evidence type="ECO:0000313" key="10">
    <source>
        <dbReference type="EMBL" id="CDP34499.1"/>
    </source>
</evidence>
<dbReference type="InterPro" id="IPR033121">
    <property type="entry name" value="PEPTIDASE_A1"/>
</dbReference>
<feature type="domain" description="Peptidase A1" evidence="9">
    <location>
        <begin position="65"/>
        <end position="410"/>
    </location>
</feature>
<feature type="active site" evidence="6">
    <location>
        <position position="302"/>
    </location>
</feature>
<evidence type="ECO:0000256" key="8">
    <source>
        <dbReference type="SAM" id="SignalP"/>
    </source>
</evidence>
<evidence type="ECO:0000256" key="7">
    <source>
        <dbReference type="RuleBase" id="RU000454"/>
    </source>
</evidence>
<evidence type="ECO:0000256" key="5">
    <source>
        <dbReference type="ARBA" id="ARBA00022801"/>
    </source>
</evidence>
<dbReference type="PROSITE" id="PS51767">
    <property type="entry name" value="PEPTIDASE_A1"/>
    <property type="match status" value="1"/>
</dbReference>
<evidence type="ECO:0000256" key="4">
    <source>
        <dbReference type="ARBA" id="ARBA00022750"/>
    </source>
</evidence>
<keyword evidence="3 8" id="KW-0732">Signal</keyword>
<sequence>MMLPLSAFLIVGVLLLASTVAASPGYLQLDTIRKPDSNAPSMYDQLAKRADTQEWTLTNQDNYAYLVNITVGDPPQEFQARLDTASSDLWVIDKDNPLCAKTEVEYAMAFDTIYYMDCNESGIFDPNASTTLNRTDEDFFAKYTYGTIGFPDVFAAKGKFAYDDVSVAGTTIKQMKLGIAEVANRSMVVGIGLPSNEFRATYYDEEPYLNLPARLAQEGIIKTNAYSLWLNHLNENRGSILFGGVDHAKYEGTLQTLPMIDVPHYDPGTTMAVMMSGLTISPKENDSDPVQLFSGNIAVILDSGSSMSYLPIEVSREIARALDYNDENCNYEGYLEFEFNGFSIKVPFSDLLTPRPSIYGGVVISYDGTPVCSLAILESIDDDGPFILGDSVLRNAYVVYDLDRKEISMAQAKFNVSESNIETIDSNGVPSATKAQGYDQTTTATSLSMEPIGTDVTFTTTGQVSTLTRPNRTISDYGIAYLTMSSHDFFTFTSLLDTRTYSFVDLWPSNFTGPSRTSDTDVGVSCQNRDALRATIVLVCAFAVLTTGLLLY</sequence>
<dbReference type="SUPFAM" id="SSF50630">
    <property type="entry name" value="Acid proteases"/>
    <property type="match status" value="1"/>
</dbReference>
<organism evidence="10">
    <name type="scientific">Blastobotrys adeninivorans</name>
    <name type="common">Yeast</name>
    <name type="synonym">Arxula adeninivorans</name>
    <dbReference type="NCBI Taxonomy" id="409370"/>
    <lineage>
        <taxon>Eukaryota</taxon>
        <taxon>Fungi</taxon>
        <taxon>Dikarya</taxon>
        <taxon>Ascomycota</taxon>
        <taxon>Saccharomycotina</taxon>
        <taxon>Dipodascomycetes</taxon>
        <taxon>Dipodascales</taxon>
        <taxon>Trichomonascaceae</taxon>
        <taxon>Blastobotrys</taxon>
    </lineage>
</organism>
<evidence type="ECO:0000259" key="9">
    <source>
        <dbReference type="PROSITE" id="PS51767"/>
    </source>
</evidence>
<dbReference type="Pfam" id="PF00026">
    <property type="entry name" value="Asp"/>
    <property type="match status" value="1"/>
</dbReference>
<accession>A0A060T154</accession>
<feature type="chain" id="PRO_5001592919" evidence="8">
    <location>
        <begin position="23"/>
        <end position="552"/>
    </location>
</feature>
<dbReference type="GO" id="GO:0004190">
    <property type="term" value="F:aspartic-type endopeptidase activity"/>
    <property type="evidence" value="ECO:0007669"/>
    <property type="project" value="UniProtKB-KW"/>
</dbReference>
<evidence type="ECO:0000256" key="3">
    <source>
        <dbReference type="ARBA" id="ARBA00022729"/>
    </source>
</evidence>
<keyword evidence="2 7" id="KW-0645">Protease</keyword>
<dbReference type="PhylomeDB" id="A0A060T154"/>
<evidence type="ECO:0000256" key="1">
    <source>
        <dbReference type="ARBA" id="ARBA00007447"/>
    </source>
</evidence>
<name>A0A060T154_BLAAD</name>
<reference evidence="10" key="2">
    <citation type="submission" date="2014-06" db="EMBL/GenBank/DDBJ databases">
        <title>The complete genome of Blastobotrys (Arxula) adeninivorans LS3 - a yeast of biotechnological interest.</title>
        <authorList>
            <person name="Kunze G."/>
            <person name="Gaillardin C."/>
            <person name="Czernicka M."/>
            <person name="Durrens P."/>
            <person name="Martin T."/>
            <person name="Boer E."/>
            <person name="Gabaldon T."/>
            <person name="Cruz J."/>
            <person name="Talla E."/>
            <person name="Marck C."/>
            <person name="Goffeau A."/>
            <person name="Barbe V."/>
            <person name="Baret P."/>
            <person name="Baronian K."/>
            <person name="Beier S."/>
            <person name="Bleykasten C."/>
            <person name="Bode R."/>
            <person name="Casaregola S."/>
            <person name="Despons L."/>
            <person name="Fairhead C."/>
            <person name="Giersberg M."/>
            <person name="Gierski P."/>
            <person name="Hahnel U."/>
            <person name="Hartmann A."/>
            <person name="Jankowska D."/>
            <person name="Jubin C."/>
            <person name="Jung P."/>
            <person name="Lafontaine I."/>
            <person name="Leh-Louis V."/>
            <person name="Lemaire M."/>
            <person name="Marcet-Houben M."/>
            <person name="Mascher M."/>
            <person name="Morel G."/>
            <person name="Richard G.-F."/>
            <person name="Riechen J."/>
            <person name="Sacerdot C."/>
            <person name="Sarkar A."/>
            <person name="Savel G."/>
            <person name="Schacherer J."/>
            <person name="Sherman D."/>
            <person name="Straub M.-L."/>
            <person name="Stein N."/>
            <person name="Thierry A."/>
            <person name="Trautwein-Schult A."/>
            <person name="Westhof E."/>
            <person name="Worch S."/>
            <person name="Dujon B."/>
            <person name="Souciet J.-L."/>
            <person name="Wincker P."/>
            <person name="Scholz U."/>
            <person name="Neuveglise N."/>
        </authorList>
    </citation>
    <scope>NUCLEOTIDE SEQUENCE</scope>
    <source>
        <strain evidence="10">LS3</strain>
    </source>
</reference>
<feature type="active site" evidence="6">
    <location>
        <position position="83"/>
    </location>
</feature>
<gene>
    <name evidence="10" type="ORF">GNLVRS02_ARAD1C13838g</name>
</gene>
<dbReference type="EMBL" id="HG937693">
    <property type="protein sequence ID" value="CDP34499.1"/>
    <property type="molecule type" value="Genomic_DNA"/>
</dbReference>
<keyword evidence="5 7" id="KW-0378">Hydrolase</keyword>
<proteinExistence type="inferred from homology"/>
<dbReference type="AlphaFoldDB" id="A0A060T154"/>
<keyword evidence="4 7" id="KW-0064">Aspartyl protease</keyword>
<dbReference type="InterPro" id="IPR001969">
    <property type="entry name" value="Aspartic_peptidase_AS"/>
</dbReference>
<dbReference type="PRINTS" id="PR00792">
    <property type="entry name" value="PEPSIN"/>
</dbReference>
<dbReference type="PANTHER" id="PTHR47966">
    <property type="entry name" value="BETA-SITE APP-CLEAVING ENZYME, ISOFORM A-RELATED"/>
    <property type="match status" value="1"/>
</dbReference>
<dbReference type="PROSITE" id="PS00141">
    <property type="entry name" value="ASP_PROTEASE"/>
    <property type="match status" value="1"/>
</dbReference>
<comment type="similarity">
    <text evidence="1 7">Belongs to the peptidase A1 family.</text>
</comment>
<dbReference type="InterPro" id="IPR033876">
    <property type="entry name" value="SAP-like"/>
</dbReference>
<dbReference type="GO" id="GO:0006508">
    <property type="term" value="P:proteolysis"/>
    <property type="evidence" value="ECO:0007669"/>
    <property type="project" value="UniProtKB-KW"/>
</dbReference>